<proteinExistence type="predicted"/>
<organism evidence="1 2">
    <name type="scientific">Sphingomonas humi</name>
    <dbReference type="NCBI Taxonomy" id="335630"/>
    <lineage>
        <taxon>Bacteria</taxon>
        <taxon>Pseudomonadati</taxon>
        <taxon>Pseudomonadota</taxon>
        <taxon>Alphaproteobacteria</taxon>
        <taxon>Sphingomonadales</taxon>
        <taxon>Sphingomonadaceae</taxon>
        <taxon>Sphingomonas</taxon>
    </lineage>
</organism>
<reference evidence="2" key="1">
    <citation type="journal article" date="2019" name="Int. J. Syst. Evol. Microbiol.">
        <title>The Global Catalogue of Microorganisms (GCM) 10K type strain sequencing project: providing services to taxonomists for standard genome sequencing and annotation.</title>
        <authorList>
            <consortium name="The Broad Institute Genomics Platform"/>
            <consortium name="The Broad Institute Genome Sequencing Center for Infectious Disease"/>
            <person name="Wu L."/>
            <person name="Ma J."/>
        </authorList>
    </citation>
    <scope>NUCLEOTIDE SEQUENCE [LARGE SCALE GENOMIC DNA]</scope>
    <source>
        <strain evidence="2">JCM 16603</strain>
    </source>
</reference>
<keyword evidence="2" id="KW-1185">Reference proteome</keyword>
<gene>
    <name evidence="1" type="ORF">GCM10022211_19500</name>
</gene>
<sequence length="107" mass="11283">MVGVALLLAFALSTPGPFTLVNRAGVTLENLSIRPSDGSSAWRALGSGTVAANGRADMPSPGGFLCAFDLRARLNGTQATWTSVNLCDVKTVTLNRRPDGTLWVDYD</sequence>
<dbReference type="EMBL" id="BAAAZD010000002">
    <property type="protein sequence ID" value="GAA4006713.1"/>
    <property type="molecule type" value="Genomic_DNA"/>
</dbReference>
<dbReference type="RefSeq" id="WP_344710076.1">
    <property type="nucleotide sequence ID" value="NZ_BAAAZD010000002.1"/>
</dbReference>
<protein>
    <submittedName>
        <fullName evidence="1">Uncharacterized protein</fullName>
    </submittedName>
</protein>
<evidence type="ECO:0000313" key="2">
    <source>
        <dbReference type="Proteomes" id="UP001501310"/>
    </source>
</evidence>
<name>A0ABP7S4M9_9SPHN</name>
<dbReference type="Proteomes" id="UP001501310">
    <property type="component" value="Unassembled WGS sequence"/>
</dbReference>
<comment type="caution">
    <text evidence="1">The sequence shown here is derived from an EMBL/GenBank/DDBJ whole genome shotgun (WGS) entry which is preliminary data.</text>
</comment>
<evidence type="ECO:0000313" key="1">
    <source>
        <dbReference type="EMBL" id="GAA4006713.1"/>
    </source>
</evidence>
<accession>A0ABP7S4M9</accession>